<dbReference type="Proteomes" id="UP000182987">
    <property type="component" value="Chromosome"/>
</dbReference>
<sequence>MQNRSLLAALLVGASILLAGCGEAVKRAPVPLEQPLTPATIYLPTCPPNEHTGLFDSRAAQDFEFGRGNCEAMGLILTRELEPLFDKVRIVQYAPSKDADRFAVEPDKATEAAIGSRYRIVLMPAYASRTRTPGVQQYGKVEKEVSTWLDFAVFSTATGQQIGTASLYSMNGAPTGAQEIGHLIALGVKGPRCQALNKYSMRAFSHAFDGCQSFALYPVDAEPAEGDDARADARAPAPTTAKPN</sequence>
<keyword evidence="4" id="KW-1185">Reference proteome</keyword>
<evidence type="ECO:0000256" key="1">
    <source>
        <dbReference type="SAM" id="MobiDB-lite"/>
    </source>
</evidence>
<feature type="compositionally biased region" description="Low complexity" evidence="1">
    <location>
        <begin position="234"/>
        <end position="244"/>
    </location>
</feature>
<dbReference type="KEGG" id="lrz:BJI69_15555"/>
<dbReference type="STRING" id="1440763.BJI69_15555"/>
<dbReference type="PROSITE" id="PS51257">
    <property type="entry name" value="PROKAR_LIPOPROTEIN"/>
    <property type="match status" value="1"/>
</dbReference>
<proteinExistence type="predicted"/>
<name>A0A1L3EVW8_9GAMM</name>
<reference evidence="4" key="1">
    <citation type="submission" date="2016-09" db="EMBL/GenBank/DDBJ databases">
        <authorList>
            <person name="Lysoe E."/>
        </authorList>
    </citation>
    <scope>NUCLEOTIDE SEQUENCE [LARGE SCALE GENOMIC DNA]</scope>
    <source>
        <strain evidence="4">LJ96T</strain>
    </source>
</reference>
<evidence type="ECO:0000256" key="2">
    <source>
        <dbReference type="SAM" id="SignalP"/>
    </source>
</evidence>
<gene>
    <name evidence="3" type="ORF">BJI69_15555</name>
</gene>
<accession>A0A1L3EVW8</accession>
<feature type="chain" id="PRO_5009853236" description="DUF4823 domain-containing protein" evidence="2">
    <location>
        <begin position="20"/>
        <end position="244"/>
    </location>
</feature>
<evidence type="ECO:0000313" key="4">
    <source>
        <dbReference type="Proteomes" id="UP000182987"/>
    </source>
</evidence>
<evidence type="ECO:0008006" key="5">
    <source>
        <dbReference type="Google" id="ProtNLM"/>
    </source>
</evidence>
<dbReference type="EMBL" id="CP017480">
    <property type="protein sequence ID" value="APG05174.1"/>
    <property type="molecule type" value="Genomic_DNA"/>
</dbReference>
<organism evidence="3 4">
    <name type="scientific">Luteibacter rhizovicinus DSM 16549</name>
    <dbReference type="NCBI Taxonomy" id="1440763"/>
    <lineage>
        <taxon>Bacteria</taxon>
        <taxon>Pseudomonadati</taxon>
        <taxon>Pseudomonadota</taxon>
        <taxon>Gammaproteobacteria</taxon>
        <taxon>Lysobacterales</taxon>
        <taxon>Rhodanobacteraceae</taxon>
        <taxon>Luteibacter</taxon>
    </lineage>
</organism>
<feature type="region of interest" description="Disordered" evidence="1">
    <location>
        <begin position="225"/>
        <end position="244"/>
    </location>
</feature>
<dbReference type="RefSeq" id="WP_046980790.1">
    <property type="nucleotide sequence ID" value="NZ_CP017480.1"/>
</dbReference>
<protein>
    <recommendedName>
        <fullName evidence="5">DUF4823 domain-containing protein</fullName>
    </recommendedName>
</protein>
<keyword evidence="2" id="KW-0732">Signal</keyword>
<evidence type="ECO:0000313" key="3">
    <source>
        <dbReference type="EMBL" id="APG05174.1"/>
    </source>
</evidence>
<feature type="signal peptide" evidence="2">
    <location>
        <begin position="1"/>
        <end position="19"/>
    </location>
</feature>
<dbReference type="AlphaFoldDB" id="A0A1L3EVW8"/>